<comment type="caution">
    <text evidence="2">The sequence shown here is derived from an EMBL/GenBank/DDBJ whole genome shotgun (WGS) entry which is preliminary data.</text>
</comment>
<dbReference type="RefSeq" id="WP_307869998.1">
    <property type="nucleotide sequence ID" value="NZ_JAGIOP010000002.1"/>
</dbReference>
<dbReference type="InterPro" id="IPR052907">
    <property type="entry name" value="Beta-lactamase/esterase"/>
</dbReference>
<evidence type="ECO:0000259" key="1">
    <source>
        <dbReference type="Pfam" id="PF00144"/>
    </source>
</evidence>
<dbReference type="Gene3D" id="3.40.710.10">
    <property type="entry name" value="DD-peptidase/beta-lactamase superfamily"/>
    <property type="match status" value="1"/>
</dbReference>
<sequence>MSGIRTRPVLERVLIRFMSSSAAGHADPAFAEVKAVFEAGLADGDDLGAAVAVFVDGRAVVDLWGGIADRRTGRPWTRDTACPTFSCTKGVTATAALMVAQQCGHDVEEPVSAWWPEFAQHGKHEITLSDLMAHRAGLPVLERPVSVAQAADPTAMADLLARQRPLWQPGTEHGYHALTFGWLVGEFVRRHTGMTVGEFARRHLGDRLHIGASGAAVREAARISSPPPEQRVWSAENAPPIPEDTVADMVAAFADPESLFIRASSNPVAAYNDPEVLAAGWPASGLVTTARDLAKFYGDLIGGTLVAPGPLREAITERVRGRDRVLRLESAFGLGYMLPSQNFVVPEHAQRTAFGHPGAGGSVGLADLEHKVAFAFVPNLRRDWLAGDRRAYRLVAAVYDAL</sequence>
<dbReference type="SUPFAM" id="SSF56601">
    <property type="entry name" value="beta-lactamase/transpeptidase-like"/>
    <property type="match status" value="1"/>
</dbReference>
<keyword evidence="3" id="KW-1185">Reference proteome</keyword>
<dbReference type="Proteomes" id="UP000694460">
    <property type="component" value="Unassembled WGS sequence"/>
</dbReference>
<feature type="domain" description="Beta-lactamase-related" evidence="1">
    <location>
        <begin position="34"/>
        <end position="393"/>
    </location>
</feature>
<evidence type="ECO:0000313" key="2">
    <source>
        <dbReference type="EMBL" id="MBP2452319.1"/>
    </source>
</evidence>
<name>A0ABS4ZUQ4_9MYCO</name>
<dbReference type="InterPro" id="IPR001466">
    <property type="entry name" value="Beta-lactam-related"/>
</dbReference>
<reference evidence="2 3" key="1">
    <citation type="submission" date="2021-03" db="EMBL/GenBank/DDBJ databases">
        <title>Sequencing the genomes of 1000 actinobacteria strains.</title>
        <authorList>
            <person name="Klenk H.-P."/>
        </authorList>
    </citation>
    <scope>NUCLEOTIDE SEQUENCE [LARGE SCALE GENOMIC DNA]</scope>
    <source>
        <strain evidence="2 3">DSM 46713</strain>
    </source>
</reference>
<dbReference type="Pfam" id="PF00144">
    <property type="entry name" value="Beta-lactamase"/>
    <property type="match status" value="1"/>
</dbReference>
<dbReference type="PANTHER" id="PTHR43319:SF3">
    <property type="entry name" value="BETA-LACTAMASE-RELATED DOMAIN-CONTAINING PROTEIN"/>
    <property type="match status" value="1"/>
</dbReference>
<dbReference type="InterPro" id="IPR012338">
    <property type="entry name" value="Beta-lactam/transpept-like"/>
</dbReference>
<accession>A0ABS4ZUQ4</accession>
<protein>
    <submittedName>
        <fullName evidence="2">CubicO group peptidase (Beta-lactamase class C family)</fullName>
    </submittedName>
</protein>
<dbReference type="EMBL" id="JAGIOP010000002">
    <property type="protein sequence ID" value="MBP2452319.1"/>
    <property type="molecule type" value="Genomic_DNA"/>
</dbReference>
<dbReference type="PANTHER" id="PTHR43319">
    <property type="entry name" value="BETA-LACTAMASE-RELATED"/>
    <property type="match status" value="1"/>
</dbReference>
<gene>
    <name evidence="2" type="ORF">JOF57_002232</name>
</gene>
<organism evidence="2 3">
    <name type="scientific">Mycolicibacterium lutetiense</name>
    <dbReference type="NCBI Taxonomy" id="1641992"/>
    <lineage>
        <taxon>Bacteria</taxon>
        <taxon>Bacillati</taxon>
        <taxon>Actinomycetota</taxon>
        <taxon>Actinomycetes</taxon>
        <taxon>Mycobacteriales</taxon>
        <taxon>Mycobacteriaceae</taxon>
        <taxon>Mycolicibacterium</taxon>
    </lineage>
</organism>
<proteinExistence type="predicted"/>
<evidence type="ECO:0000313" key="3">
    <source>
        <dbReference type="Proteomes" id="UP000694460"/>
    </source>
</evidence>